<dbReference type="AlphaFoldDB" id="A0AA41PYV9"/>
<proteinExistence type="predicted"/>
<reference evidence="2" key="1">
    <citation type="submission" date="2022-01" db="EMBL/GenBank/DDBJ databases">
        <title>Genome-Based Taxonomic Classification of the Phylum Actinobacteria.</title>
        <authorList>
            <person name="Gao Y."/>
        </authorList>
    </citation>
    <scope>NUCLEOTIDE SEQUENCE</scope>
    <source>
        <strain evidence="2">KLBMP 8922</strain>
    </source>
</reference>
<comment type="caution">
    <text evidence="2">The sequence shown here is derived from an EMBL/GenBank/DDBJ whole genome shotgun (WGS) entry which is preliminary data.</text>
</comment>
<evidence type="ECO:0000313" key="2">
    <source>
        <dbReference type="EMBL" id="MCF2528206.1"/>
    </source>
</evidence>
<keyword evidence="1" id="KW-0732">Signal</keyword>
<dbReference type="EMBL" id="JAKFHA010000006">
    <property type="protein sequence ID" value="MCF2528206.1"/>
    <property type="molecule type" value="Genomic_DNA"/>
</dbReference>
<protein>
    <submittedName>
        <fullName evidence="2">Uncharacterized protein</fullName>
    </submittedName>
</protein>
<name>A0AA41PYV9_9ACTN</name>
<accession>A0AA41PYV9</accession>
<dbReference type="Proteomes" id="UP001165378">
    <property type="component" value="Unassembled WGS sequence"/>
</dbReference>
<evidence type="ECO:0000256" key="1">
    <source>
        <dbReference type="SAM" id="SignalP"/>
    </source>
</evidence>
<sequence>MLIAVAALPLAIGGCSSASSAGSAAATRTAGTPVESAEFAVVALDSEEVPSPNRDVLQAIKGMLPSAADWGPRFAGGDTEDVDDVQTVRYDASCRAVGLAMPKDTPASLTRNLWAHYDKDAPGYGPFAMVSVGVYANEAAARASAGFVADALRRCPVQYYDDEVQYERIEAIALPAGTDAGFVEVAAERGDYNYTGESSGVARYAAVTARQGKVVVSVYVSSGSEETWSEPDTSRIDEALKAQLVDGFTLMAARLPQAGI</sequence>
<evidence type="ECO:0000313" key="3">
    <source>
        <dbReference type="Proteomes" id="UP001165378"/>
    </source>
</evidence>
<feature type="signal peptide" evidence="1">
    <location>
        <begin position="1"/>
        <end position="21"/>
    </location>
</feature>
<dbReference type="RefSeq" id="WP_235052378.1">
    <property type="nucleotide sequence ID" value="NZ_JAKFHA010000006.1"/>
</dbReference>
<organism evidence="2 3">
    <name type="scientific">Yinghuangia soli</name>
    <dbReference type="NCBI Taxonomy" id="2908204"/>
    <lineage>
        <taxon>Bacteria</taxon>
        <taxon>Bacillati</taxon>
        <taxon>Actinomycetota</taxon>
        <taxon>Actinomycetes</taxon>
        <taxon>Kitasatosporales</taxon>
        <taxon>Streptomycetaceae</taxon>
        <taxon>Yinghuangia</taxon>
    </lineage>
</organism>
<feature type="chain" id="PRO_5041339819" evidence="1">
    <location>
        <begin position="22"/>
        <end position="260"/>
    </location>
</feature>
<keyword evidence="3" id="KW-1185">Reference proteome</keyword>
<gene>
    <name evidence="2" type="ORF">LZ495_13360</name>
</gene>